<dbReference type="RefSeq" id="WP_261851204.1">
    <property type="nucleotide sequence ID" value="NZ_BQXY01000001.1"/>
</dbReference>
<evidence type="ECO:0008006" key="4">
    <source>
        <dbReference type="Google" id="ProtNLM"/>
    </source>
</evidence>
<gene>
    <name evidence="2" type="ORF">CFOLD11_10080</name>
</gene>
<feature type="transmembrane region" description="Helical" evidence="1">
    <location>
        <begin position="7"/>
        <end position="25"/>
    </location>
</feature>
<reference evidence="2" key="1">
    <citation type="journal article" date="2023" name="Int. J. Syst. Evol. Microbiol.">
        <title>&lt;i&gt;Clostridium folliculivorans&lt;/i&gt; sp. nov., isolated from soil samples of an organic paddy in Japan.</title>
        <authorList>
            <person name="Tazawa J."/>
            <person name="Kobayashi H."/>
            <person name="Tanizawa Y."/>
            <person name="Uchino A."/>
            <person name="Tanaka F."/>
            <person name="Urashima Y."/>
            <person name="Miura S."/>
            <person name="Sakamoto M."/>
            <person name="Ohkuma M."/>
            <person name="Tohno M."/>
        </authorList>
    </citation>
    <scope>NUCLEOTIDE SEQUENCE</scope>
    <source>
        <strain evidence="2">D1-1</strain>
    </source>
</reference>
<protein>
    <recommendedName>
        <fullName evidence="4">DUF2178 domain-containing protein</fullName>
    </recommendedName>
</protein>
<name>A0A9W6D9V9_9CLOT</name>
<evidence type="ECO:0000313" key="2">
    <source>
        <dbReference type="EMBL" id="GKU24182.1"/>
    </source>
</evidence>
<proteinExistence type="predicted"/>
<dbReference type="EMBL" id="BQXY01000001">
    <property type="protein sequence ID" value="GKU24182.1"/>
    <property type="molecule type" value="Genomic_DNA"/>
</dbReference>
<evidence type="ECO:0000256" key="1">
    <source>
        <dbReference type="SAM" id="Phobius"/>
    </source>
</evidence>
<feature type="transmembrane region" description="Helical" evidence="1">
    <location>
        <begin position="116"/>
        <end position="137"/>
    </location>
</feature>
<sequence length="143" mass="16168">MKKNITNYFAVAFGLLLLCIGLYLSKTILEPQGIMRAFPYVCIGLGCGILGHGLGEIISRRSLKNYPEIDKQLKIDKLDERNVSISNLAKAKAYDMMIFLFGALILAFALMGIDMIALLLLVFSYLFIVVYGVYYRFKFDKTM</sequence>
<feature type="transmembrane region" description="Helical" evidence="1">
    <location>
        <begin position="93"/>
        <end position="110"/>
    </location>
</feature>
<comment type="caution">
    <text evidence="2">The sequence shown here is derived from an EMBL/GenBank/DDBJ whole genome shotgun (WGS) entry which is preliminary data.</text>
</comment>
<keyword evidence="1" id="KW-1133">Transmembrane helix</keyword>
<dbReference type="Proteomes" id="UP001057868">
    <property type="component" value="Unassembled WGS sequence"/>
</dbReference>
<keyword evidence="1" id="KW-0812">Transmembrane</keyword>
<dbReference type="AlphaFoldDB" id="A0A9W6D9V9"/>
<accession>A0A9W6D9V9</accession>
<organism evidence="2 3">
    <name type="scientific">Clostridium folliculivorans</name>
    <dbReference type="NCBI Taxonomy" id="2886038"/>
    <lineage>
        <taxon>Bacteria</taxon>
        <taxon>Bacillati</taxon>
        <taxon>Bacillota</taxon>
        <taxon>Clostridia</taxon>
        <taxon>Eubacteriales</taxon>
        <taxon>Clostridiaceae</taxon>
        <taxon>Clostridium</taxon>
    </lineage>
</organism>
<keyword evidence="1" id="KW-0472">Membrane</keyword>
<evidence type="ECO:0000313" key="3">
    <source>
        <dbReference type="Proteomes" id="UP001057868"/>
    </source>
</evidence>
<keyword evidence="3" id="KW-1185">Reference proteome</keyword>
<feature type="transmembrane region" description="Helical" evidence="1">
    <location>
        <begin position="37"/>
        <end position="55"/>
    </location>
</feature>